<organism evidence="3 4">
    <name type="scientific">Fluviicoccus keumensis</name>
    <dbReference type="NCBI Taxonomy" id="1435465"/>
    <lineage>
        <taxon>Bacteria</taxon>
        <taxon>Pseudomonadati</taxon>
        <taxon>Pseudomonadota</taxon>
        <taxon>Gammaproteobacteria</taxon>
        <taxon>Moraxellales</taxon>
        <taxon>Moraxellaceae</taxon>
        <taxon>Fluviicoccus</taxon>
    </lineage>
</organism>
<gene>
    <name evidence="3" type="ORF">EV700_0153</name>
</gene>
<keyword evidence="4" id="KW-1185">Reference proteome</keyword>
<name>A0A4Q7ZD67_9GAMM</name>
<feature type="region of interest" description="Disordered" evidence="1">
    <location>
        <begin position="1"/>
        <end position="25"/>
    </location>
</feature>
<evidence type="ECO:0000313" key="3">
    <source>
        <dbReference type="EMBL" id="RZU48121.1"/>
    </source>
</evidence>
<evidence type="ECO:0000256" key="1">
    <source>
        <dbReference type="SAM" id="MobiDB-lite"/>
    </source>
</evidence>
<dbReference type="AlphaFoldDB" id="A0A4Q7ZD67"/>
<comment type="caution">
    <text evidence="3">The sequence shown here is derived from an EMBL/GenBank/DDBJ whole genome shotgun (WGS) entry which is preliminary data.</text>
</comment>
<evidence type="ECO:0000259" key="2">
    <source>
        <dbReference type="Pfam" id="PF22751"/>
    </source>
</evidence>
<feature type="domain" description="DUF488" evidence="2">
    <location>
        <begin position="3"/>
        <end position="123"/>
    </location>
</feature>
<dbReference type="Proteomes" id="UP000292423">
    <property type="component" value="Unassembled WGS sequence"/>
</dbReference>
<protein>
    <submittedName>
        <fullName evidence="3">Uncharacterized protein YeaO (DUF488 family)</fullName>
    </submittedName>
</protein>
<dbReference type="OrthoDB" id="9790745at2"/>
<proteinExistence type="predicted"/>
<dbReference type="InterPro" id="IPR054495">
    <property type="entry name" value="DUF488-N3a"/>
</dbReference>
<sequence length="128" mass="14564">MTIRILRLGTPRHPDEGPRLGTVRRPPRGVLKTEFASGNWYDVWYPNLAPSPDTLKLGQTAETPAQWQAFSKQYRREMQTPENRHTLAMLATLSRTANFSVGCYCEDENHCHRSILRELLLEAGAEVA</sequence>
<dbReference type="RefSeq" id="WP_130410462.1">
    <property type="nucleotide sequence ID" value="NZ_SHKX01000004.1"/>
</dbReference>
<dbReference type="EMBL" id="SHKX01000004">
    <property type="protein sequence ID" value="RZU48121.1"/>
    <property type="molecule type" value="Genomic_DNA"/>
</dbReference>
<accession>A0A4Q7ZD67</accession>
<evidence type="ECO:0000313" key="4">
    <source>
        <dbReference type="Proteomes" id="UP000292423"/>
    </source>
</evidence>
<dbReference type="Pfam" id="PF22751">
    <property type="entry name" value="DUF488-N3a"/>
    <property type="match status" value="1"/>
</dbReference>
<reference evidence="3 4" key="1">
    <citation type="submission" date="2019-02" db="EMBL/GenBank/DDBJ databases">
        <title>Genomic Encyclopedia of Type Strains, Phase IV (KMG-IV): sequencing the most valuable type-strain genomes for metagenomic binning, comparative biology and taxonomic classification.</title>
        <authorList>
            <person name="Goeker M."/>
        </authorList>
    </citation>
    <scope>NUCLEOTIDE SEQUENCE [LARGE SCALE GENOMIC DNA]</scope>
    <source>
        <strain evidence="3 4">DSM 105135</strain>
    </source>
</reference>